<protein>
    <submittedName>
        <fullName evidence="2">Uncharacterized protein</fullName>
    </submittedName>
</protein>
<keyword evidence="3" id="KW-1185">Reference proteome</keyword>
<dbReference type="Proteomes" id="UP000199286">
    <property type="component" value="Unassembled WGS sequence"/>
</dbReference>
<evidence type="ECO:0000256" key="1">
    <source>
        <dbReference type="SAM" id="MobiDB-lite"/>
    </source>
</evidence>
<dbReference type="STRING" id="321339.SAMN05444340_104147"/>
<accession>A0A1H3HSW5</accession>
<organism evidence="2 3">
    <name type="scientific">Citreimonas salinaria</name>
    <dbReference type="NCBI Taxonomy" id="321339"/>
    <lineage>
        <taxon>Bacteria</taxon>
        <taxon>Pseudomonadati</taxon>
        <taxon>Pseudomonadota</taxon>
        <taxon>Alphaproteobacteria</taxon>
        <taxon>Rhodobacterales</taxon>
        <taxon>Roseobacteraceae</taxon>
        <taxon>Citreimonas</taxon>
    </lineage>
</organism>
<gene>
    <name evidence="2" type="ORF">SAMN05444340_104147</name>
</gene>
<evidence type="ECO:0000313" key="3">
    <source>
        <dbReference type="Proteomes" id="UP000199286"/>
    </source>
</evidence>
<dbReference type="RefSeq" id="WP_089881252.1">
    <property type="nucleotide sequence ID" value="NZ_FNPF01000004.1"/>
</dbReference>
<reference evidence="2 3" key="1">
    <citation type="submission" date="2016-10" db="EMBL/GenBank/DDBJ databases">
        <authorList>
            <person name="de Groot N.N."/>
        </authorList>
    </citation>
    <scope>NUCLEOTIDE SEQUENCE [LARGE SCALE GENOMIC DNA]</scope>
    <source>
        <strain evidence="2 3">DSM 26880</strain>
    </source>
</reference>
<sequence>MSRRFIIGTLTTAVLITAISAAAPVRASGFPALERFFGAAAGLFAISHILGFSDGAEASSGDIATAPAASEHNSVNPHRRAGPYWAPEQTTWREARG</sequence>
<dbReference type="AlphaFoldDB" id="A0A1H3HSW5"/>
<proteinExistence type="predicted"/>
<dbReference type="EMBL" id="FNPF01000004">
    <property type="protein sequence ID" value="SDY18563.1"/>
    <property type="molecule type" value="Genomic_DNA"/>
</dbReference>
<evidence type="ECO:0000313" key="2">
    <source>
        <dbReference type="EMBL" id="SDY18563.1"/>
    </source>
</evidence>
<feature type="region of interest" description="Disordered" evidence="1">
    <location>
        <begin position="58"/>
        <end position="97"/>
    </location>
</feature>
<name>A0A1H3HSW5_9RHOB</name>